<keyword evidence="1" id="KW-1133">Transmembrane helix</keyword>
<feature type="transmembrane region" description="Helical" evidence="1">
    <location>
        <begin position="186"/>
        <end position="205"/>
    </location>
</feature>
<keyword evidence="1" id="KW-0472">Membrane</keyword>
<protein>
    <submittedName>
        <fullName evidence="2">Uncharacterized protein</fullName>
    </submittedName>
</protein>
<sequence>MLGAVVEFIILVYIIESFTGSVIENYSATTCRRVCTDHIGDSDEVQALVHEDDALSDFTNFDSDDAVFQEFDSPLGSSGKMAWKLSRPPAWKSALTCFKTVFIIQFLFGFSIGLLAIAIAVIDFNTADLCYEKTFRWSSMPRIIQGIRVTGQCVEGFFIQLWHFCIMLCVFGCSTMKELNLLTINLLAAFTDTIYRLCLQIFGIYKRPWMSYPLNVLSVSVIIGNSLIIAKRIIPAPMYSKKAVSNVAGVLAVQFILGLPVCYALVYKILPWYNEKTEIEKVFIAGVIPIVVSVPKVIARTAVPKLNLVHPGVLHLLVSILYTATAVVSRIMQAELIHFSLFVALGVGHAMIDLVERITVTMRDHIWEYAYKLLSRCSRSQTRDFHAGKARTPRSMRFVADISIQLLLTEAGALVSSVGFIQLYKFMYPDQNMQTPENYFSFLILEFIKRCFTGLAIDIVFNTISVWLQVTLFNIAVLRVWNTKWRSHVVTNVVCMVLVFLYFSEYLFPIVRGKNDGKIAKRFAFNCSLPFSKFY</sequence>
<feature type="transmembrane region" description="Helical" evidence="1">
    <location>
        <begin position="337"/>
        <end position="355"/>
    </location>
</feature>
<evidence type="ECO:0000256" key="1">
    <source>
        <dbReference type="SAM" id="Phobius"/>
    </source>
</evidence>
<feature type="transmembrane region" description="Helical" evidence="1">
    <location>
        <begin position="282"/>
        <end position="299"/>
    </location>
</feature>
<keyword evidence="3" id="KW-1185">Reference proteome</keyword>
<name>A0A9W9YGY4_9CNID</name>
<comment type="caution">
    <text evidence="2">The sequence shown here is derived from an EMBL/GenBank/DDBJ whole genome shotgun (WGS) entry which is preliminary data.</text>
</comment>
<reference evidence="2" key="1">
    <citation type="submission" date="2023-01" db="EMBL/GenBank/DDBJ databases">
        <title>Genome assembly of the deep-sea coral Lophelia pertusa.</title>
        <authorList>
            <person name="Herrera S."/>
            <person name="Cordes E."/>
        </authorList>
    </citation>
    <scope>NUCLEOTIDE SEQUENCE</scope>
    <source>
        <strain evidence="2">USNM1676648</strain>
        <tissue evidence="2">Polyp</tissue>
    </source>
</reference>
<organism evidence="2 3">
    <name type="scientific">Desmophyllum pertusum</name>
    <dbReference type="NCBI Taxonomy" id="174260"/>
    <lineage>
        <taxon>Eukaryota</taxon>
        <taxon>Metazoa</taxon>
        <taxon>Cnidaria</taxon>
        <taxon>Anthozoa</taxon>
        <taxon>Hexacorallia</taxon>
        <taxon>Scleractinia</taxon>
        <taxon>Caryophylliina</taxon>
        <taxon>Caryophylliidae</taxon>
        <taxon>Desmophyllum</taxon>
    </lineage>
</organism>
<dbReference type="EMBL" id="MU827783">
    <property type="protein sequence ID" value="KAJ7335997.1"/>
    <property type="molecule type" value="Genomic_DNA"/>
</dbReference>
<feature type="transmembrane region" description="Helical" evidence="1">
    <location>
        <begin position="211"/>
        <end position="230"/>
    </location>
</feature>
<accession>A0A9W9YGY4</accession>
<feature type="transmembrane region" description="Helical" evidence="1">
    <location>
        <begin position="489"/>
        <end position="508"/>
    </location>
</feature>
<evidence type="ECO:0000313" key="2">
    <source>
        <dbReference type="EMBL" id="KAJ7335997.1"/>
    </source>
</evidence>
<feature type="transmembrane region" description="Helical" evidence="1">
    <location>
        <begin position="101"/>
        <end position="122"/>
    </location>
</feature>
<feature type="transmembrane region" description="Helical" evidence="1">
    <location>
        <begin position="250"/>
        <end position="270"/>
    </location>
</feature>
<gene>
    <name evidence="2" type="ORF">OS493_013367</name>
</gene>
<evidence type="ECO:0000313" key="3">
    <source>
        <dbReference type="Proteomes" id="UP001163046"/>
    </source>
</evidence>
<feature type="transmembrane region" description="Helical" evidence="1">
    <location>
        <begin position="157"/>
        <end position="174"/>
    </location>
</feature>
<dbReference type="AlphaFoldDB" id="A0A9W9YGY4"/>
<feature type="transmembrane region" description="Helical" evidence="1">
    <location>
        <begin position="398"/>
        <end position="424"/>
    </location>
</feature>
<dbReference type="OrthoDB" id="5983751at2759"/>
<proteinExistence type="predicted"/>
<feature type="transmembrane region" description="Helical" evidence="1">
    <location>
        <begin position="311"/>
        <end position="331"/>
    </location>
</feature>
<dbReference type="Proteomes" id="UP001163046">
    <property type="component" value="Unassembled WGS sequence"/>
</dbReference>
<keyword evidence="1" id="KW-0812">Transmembrane</keyword>
<feature type="transmembrane region" description="Helical" evidence="1">
    <location>
        <begin position="455"/>
        <end position="477"/>
    </location>
</feature>